<name>A0A6I6JQ13_9BACT</name>
<dbReference type="Proteomes" id="UP000428260">
    <property type="component" value="Chromosome"/>
</dbReference>
<dbReference type="Gene3D" id="1.10.3210.10">
    <property type="entry name" value="Hypothetical protein af1432"/>
    <property type="match status" value="1"/>
</dbReference>
<evidence type="ECO:0000313" key="4">
    <source>
        <dbReference type="EMBL" id="QGY42312.1"/>
    </source>
</evidence>
<dbReference type="RefSeq" id="WP_158862350.1">
    <property type="nucleotide sequence ID" value="NZ_CP046401.1"/>
</dbReference>
<dbReference type="GO" id="GO:0015969">
    <property type="term" value="P:guanosine tetraphosphate metabolic process"/>
    <property type="evidence" value="ECO:0007669"/>
    <property type="project" value="InterPro"/>
</dbReference>
<dbReference type="Gene3D" id="3.10.20.30">
    <property type="match status" value="1"/>
</dbReference>
<dbReference type="NCBIfam" id="TIGR00691">
    <property type="entry name" value="spoT_relA"/>
    <property type="match status" value="1"/>
</dbReference>
<dbReference type="InterPro" id="IPR007685">
    <property type="entry name" value="RelA_SpoT"/>
</dbReference>
<organism evidence="4 5">
    <name type="scientific">Maribellus comscasis</name>
    <dbReference type="NCBI Taxonomy" id="2681766"/>
    <lineage>
        <taxon>Bacteria</taxon>
        <taxon>Pseudomonadati</taxon>
        <taxon>Bacteroidota</taxon>
        <taxon>Bacteroidia</taxon>
        <taxon>Marinilabiliales</taxon>
        <taxon>Prolixibacteraceae</taxon>
        <taxon>Maribellus</taxon>
    </lineage>
</organism>
<dbReference type="InterPro" id="IPR004095">
    <property type="entry name" value="TGS"/>
</dbReference>
<dbReference type="InterPro" id="IPR012676">
    <property type="entry name" value="TGS-like"/>
</dbReference>
<dbReference type="CDD" id="cd05399">
    <property type="entry name" value="NT_Rel-Spo_like"/>
    <property type="match status" value="1"/>
</dbReference>
<evidence type="ECO:0000259" key="3">
    <source>
        <dbReference type="PROSITE" id="PS51880"/>
    </source>
</evidence>
<dbReference type="InterPro" id="IPR045600">
    <property type="entry name" value="RelA/SpoT_AH_RIS"/>
</dbReference>
<dbReference type="SUPFAM" id="SSF55021">
    <property type="entry name" value="ACT-like"/>
    <property type="match status" value="1"/>
</dbReference>
<dbReference type="AlphaFoldDB" id="A0A6I6JQ13"/>
<dbReference type="InterPro" id="IPR004811">
    <property type="entry name" value="RelA/Spo_fam"/>
</dbReference>
<proteinExistence type="inferred from homology"/>
<dbReference type="InterPro" id="IPR043519">
    <property type="entry name" value="NT_sf"/>
</dbReference>
<dbReference type="PANTHER" id="PTHR21262:SF31">
    <property type="entry name" value="GTP PYROPHOSPHOKINASE"/>
    <property type="match status" value="1"/>
</dbReference>
<evidence type="ECO:0000256" key="2">
    <source>
        <dbReference type="RuleBase" id="RU003847"/>
    </source>
</evidence>
<dbReference type="InterPro" id="IPR045865">
    <property type="entry name" value="ACT-like_dom_sf"/>
</dbReference>
<accession>A0A6I6JQ13</accession>
<dbReference type="Pfam" id="PF04607">
    <property type="entry name" value="RelA_SpoT"/>
    <property type="match status" value="1"/>
</dbReference>
<keyword evidence="1" id="KW-0694">RNA-binding</keyword>
<dbReference type="CDD" id="cd04876">
    <property type="entry name" value="ACT_RelA-SpoT"/>
    <property type="match status" value="1"/>
</dbReference>
<dbReference type="InterPro" id="IPR002912">
    <property type="entry name" value="ACT_dom"/>
</dbReference>
<dbReference type="SUPFAM" id="SSF81301">
    <property type="entry name" value="Nucleotidyltransferase"/>
    <property type="match status" value="1"/>
</dbReference>
<gene>
    <name evidence="4" type="ORF">GM418_01160</name>
</gene>
<dbReference type="Pfam" id="PF13291">
    <property type="entry name" value="ACT_4"/>
    <property type="match status" value="1"/>
</dbReference>
<dbReference type="Gene3D" id="3.30.460.10">
    <property type="entry name" value="Beta Polymerase, domain 2"/>
    <property type="match status" value="1"/>
</dbReference>
<dbReference type="PANTHER" id="PTHR21262">
    <property type="entry name" value="GUANOSINE-3',5'-BIS DIPHOSPHATE 3'-PYROPHOSPHOHYDROLASE"/>
    <property type="match status" value="1"/>
</dbReference>
<dbReference type="SMART" id="SM00954">
    <property type="entry name" value="RelA_SpoT"/>
    <property type="match status" value="1"/>
</dbReference>
<dbReference type="GO" id="GO:0005886">
    <property type="term" value="C:plasma membrane"/>
    <property type="evidence" value="ECO:0007669"/>
    <property type="project" value="TreeGrafter"/>
</dbReference>
<evidence type="ECO:0000256" key="1">
    <source>
        <dbReference type="PROSITE-ProRule" id="PRU00182"/>
    </source>
</evidence>
<dbReference type="PROSITE" id="PS50889">
    <property type="entry name" value="S4"/>
    <property type="match status" value="1"/>
</dbReference>
<comment type="function">
    <text evidence="2">In eubacteria ppGpp (guanosine 3'-diphosphate 5'-diphosphate) is a mediator of the stringent response that coordinates a variety of cellular activities in response to changes in nutritional abundance.</text>
</comment>
<dbReference type="EMBL" id="CP046401">
    <property type="protein sequence ID" value="QGY42312.1"/>
    <property type="molecule type" value="Genomic_DNA"/>
</dbReference>
<dbReference type="FunFam" id="3.10.20.30:FF:000002">
    <property type="entry name" value="GTP pyrophosphokinase (RelA/SpoT)"/>
    <property type="match status" value="1"/>
</dbReference>
<dbReference type="Pfam" id="PF02824">
    <property type="entry name" value="TGS"/>
    <property type="match status" value="1"/>
</dbReference>
<dbReference type="PROSITE" id="PS51880">
    <property type="entry name" value="TGS"/>
    <property type="match status" value="1"/>
</dbReference>
<dbReference type="KEGG" id="mcos:GM418_01160"/>
<dbReference type="SUPFAM" id="SSF81271">
    <property type="entry name" value="TGS-like"/>
    <property type="match status" value="1"/>
</dbReference>
<protein>
    <submittedName>
        <fullName evidence="4">RelA/SpoT family protein</fullName>
    </submittedName>
</protein>
<keyword evidence="5" id="KW-1185">Reference proteome</keyword>
<feature type="domain" description="TGS" evidence="3">
    <location>
        <begin position="397"/>
        <end position="458"/>
    </location>
</feature>
<dbReference type="InterPro" id="IPR033655">
    <property type="entry name" value="TGS_RelA/SpoT"/>
</dbReference>
<reference evidence="4 5" key="1">
    <citation type="submission" date="2019-11" db="EMBL/GenBank/DDBJ databases">
        <authorList>
            <person name="Zheng R.K."/>
            <person name="Sun C.M."/>
        </authorList>
    </citation>
    <scope>NUCLEOTIDE SEQUENCE [LARGE SCALE GENOMIC DNA]</scope>
    <source>
        <strain evidence="4 5">WC007</strain>
    </source>
</reference>
<comment type="similarity">
    <text evidence="2">Belongs to the relA/spoT family.</text>
</comment>
<dbReference type="GO" id="GO:0003723">
    <property type="term" value="F:RNA binding"/>
    <property type="evidence" value="ECO:0007669"/>
    <property type="project" value="UniProtKB-KW"/>
</dbReference>
<dbReference type="Pfam" id="PF13328">
    <property type="entry name" value="HD_4"/>
    <property type="match status" value="1"/>
</dbReference>
<dbReference type="Gene3D" id="3.30.70.260">
    <property type="match status" value="1"/>
</dbReference>
<dbReference type="InterPro" id="IPR012675">
    <property type="entry name" value="Beta-grasp_dom_sf"/>
</dbReference>
<evidence type="ECO:0000313" key="5">
    <source>
        <dbReference type="Proteomes" id="UP000428260"/>
    </source>
</evidence>
<sequence length="733" mass="83865">MEVKEQIYTRYIYLKDFFRIGWDDDASLKIEKAFQFAQSLLGEETFNSGEVILNHSIDVATIVATEIGMGTDSVVTGLLHNVMYAGLERKATREEIEENFGESVYSILNGMAKINALGTDTVDLHSENYRKLLLALAGDVRVIIIKIADRLQVMRNLDIYDSESRERLVSETSHLYAPLAHRLGLYAINSELQDLCLKYQKPEAYNYVLTRLKETENERANFVAEFVKPVEKKLKKRGLNFSMKARTKSIFSIWNKMHKKNVSFDEVMDLFAIRVILDSKPEDEKSDCWTAYSFVTEEYQANTERLRDWITIPKSNGYESLHTTVMGPQGKWVEIQIRTRRMDEIAEKGLAAHWRYKGGKDSSNFDGWLAGIRDILENPELNVVDFIDQFRIDIYSDEIFVFTPKGDLRKLPQGATMLDFAYEIHSELGDHCVGGRVNGKKVTLKYKLKNGDQISIDTSNNQNPKMDWLDFLVTSKAKSRVKASLNEERSRQAALGKEILARKFKNWKIELSDEAIRKMLKNYGFKLAADLYYDIATEKIDPLDIKSLFTEKVAEEESAKRTLEELLPKGEVKDLAFEGGDDFLVIDNNLKNLNYKLAPCCNPVFGDPIFGFVSIKEGIKIHRKSCPNALQMKERYPYRIIKTRWRDEANANQGSFLATLYISGTDELGIVSEISHIIAKDIGTQMRSINIESDKGNFEGVLKVLVYNLDHLEFLIHKLKKVKGVISVSRGEK</sequence>
<dbReference type="SUPFAM" id="SSF109604">
    <property type="entry name" value="HD-domain/PDEase-like"/>
    <property type="match status" value="1"/>
</dbReference>
<dbReference type="CDD" id="cd01668">
    <property type="entry name" value="TGS_RSH"/>
    <property type="match status" value="1"/>
</dbReference>
<dbReference type="Pfam" id="PF19296">
    <property type="entry name" value="RelA_AH_RIS"/>
    <property type="match status" value="1"/>
</dbReference>